<dbReference type="EMBL" id="CP060822">
    <property type="protein sequence ID" value="QNP30346.1"/>
    <property type="molecule type" value="Genomic_DNA"/>
</dbReference>
<dbReference type="Proteomes" id="UP000516013">
    <property type="component" value="Chromosome"/>
</dbReference>
<dbReference type="RefSeq" id="WP_187706763.1">
    <property type="nucleotide sequence ID" value="NZ_CP060822.1"/>
</dbReference>
<protein>
    <submittedName>
        <fullName evidence="1">DUF721 domain-containing protein</fullName>
    </submittedName>
</protein>
<gene>
    <name evidence="1" type="ORF">IAR63_04625</name>
</gene>
<reference evidence="1 2" key="1">
    <citation type="submission" date="2020-08" db="EMBL/GenBank/DDBJ databases">
        <title>Complete genome sequence of Raphidiopsis curvispora isolated from drinking water reservoir in South Korea.</title>
        <authorList>
            <person name="Jeong J."/>
        </authorList>
    </citation>
    <scope>NUCLEOTIDE SEQUENCE [LARGE SCALE GENOMIC DNA]</scope>
    <source>
        <strain evidence="1 2">GIHE-G1</strain>
    </source>
</reference>
<dbReference type="KEGG" id="ccur:IAR63_04625"/>
<dbReference type="InterPro" id="IPR007922">
    <property type="entry name" value="DciA-like"/>
</dbReference>
<organism evidence="1 2">
    <name type="scientific">Cylindrospermopsis curvispora GIHE-G1</name>
    <dbReference type="NCBI Taxonomy" id="2666332"/>
    <lineage>
        <taxon>Bacteria</taxon>
        <taxon>Bacillati</taxon>
        <taxon>Cyanobacteriota</taxon>
        <taxon>Cyanophyceae</taxon>
        <taxon>Nostocales</taxon>
        <taxon>Aphanizomenonaceae</taxon>
        <taxon>Cylindrospermopsis</taxon>
    </lineage>
</organism>
<name>A0A7H0F2T0_9CYAN</name>
<proteinExistence type="predicted"/>
<dbReference type="Pfam" id="PF05258">
    <property type="entry name" value="DciA"/>
    <property type="match status" value="1"/>
</dbReference>
<dbReference type="PANTHER" id="PTHR36456">
    <property type="entry name" value="UPF0232 PROTEIN SCO3875"/>
    <property type="match status" value="1"/>
</dbReference>
<dbReference type="PANTHER" id="PTHR36456:SF1">
    <property type="entry name" value="UPF0232 PROTEIN SCO3875"/>
    <property type="match status" value="1"/>
</dbReference>
<dbReference type="AlphaFoldDB" id="A0A7H0F2T0"/>
<accession>A0A7H0F2T0</accession>
<keyword evidence="2" id="KW-1185">Reference proteome</keyword>
<evidence type="ECO:0000313" key="2">
    <source>
        <dbReference type="Proteomes" id="UP000516013"/>
    </source>
</evidence>
<evidence type="ECO:0000313" key="1">
    <source>
        <dbReference type="EMBL" id="QNP30346.1"/>
    </source>
</evidence>
<sequence>MSLKSVNEILGILQIESRCQEEPLLKLLNFWPEVVGVKVARETRPLSIRRHVLWVATSSAAWSQNLTFGRYAILLKLNQRLNQLQIPAITDIRFSTAQWNQTAQNQTQETFSCQKHPSYLEQSTNINHTSQIAQPVVSVKMVFENWFRTKQVKDSHLPLCPQCHCPSPPGELERWSICSPCAAKVMDETYSD</sequence>